<dbReference type="RefSeq" id="WP_237170812.1">
    <property type="nucleotide sequence ID" value="NZ_CP019082.1"/>
</dbReference>
<accession>A0A1U7CN12</accession>
<gene>
    <name evidence="1" type="ORF">BSF38_01793</name>
</gene>
<dbReference type="PANTHER" id="PTHR43737">
    <property type="entry name" value="BLL7424 PROTEIN"/>
    <property type="match status" value="1"/>
</dbReference>
<dbReference type="KEGG" id="pbor:BSF38_01793"/>
<dbReference type="EMBL" id="CP019082">
    <property type="protein sequence ID" value="APW60325.1"/>
    <property type="molecule type" value="Genomic_DNA"/>
</dbReference>
<evidence type="ECO:0000313" key="2">
    <source>
        <dbReference type="Proteomes" id="UP000186309"/>
    </source>
</evidence>
<dbReference type="Proteomes" id="UP000186309">
    <property type="component" value="Chromosome"/>
</dbReference>
<dbReference type="PANTHER" id="PTHR43737:SF1">
    <property type="entry name" value="DUF1501 DOMAIN-CONTAINING PROTEIN"/>
    <property type="match status" value="1"/>
</dbReference>
<evidence type="ECO:0000313" key="1">
    <source>
        <dbReference type="EMBL" id="APW60325.1"/>
    </source>
</evidence>
<protein>
    <recommendedName>
        <fullName evidence="3">DUF1501 domain-containing protein</fullName>
    </recommendedName>
</protein>
<evidence type="ECO:0008006" key="3">
    <source>
        <dbReference type="Google" id="ProtNLM"/>
    </source>
</evidence>
<dbReference type="InterPro" id="IPR010869">
    <property type="entry name" value="DUF1501"/>
</dbReference>
<keyword evidence="2" id="KW-1185">Reference proteome</keyword>
<sequence>MEARKQDAASPEKVADEPDLNEGTIMFDLMGAAFGNCSGVTRRNLLRAGVLGFTGLSLADMLKAKALADAAGTKRKGSDETSVILIWLDGGPPQHETYDPKPDAPEQVRGPIGSIRTKVPGIRLSELLPRHAANMDKIALLRSMHHDNGDHFAAAHWMLTGYLGSNAVNQTPQFPSFGSIISRMKGSTKPGLPPYVGLPNTHSVGIPIGYHGAAYLGRGYDPFNADGDPNSDAYRATNLDLPSGVDTGRLCDRRDLLTSFDSARRGLDKSLANRELDQFQSAAFDMMSGPAARAAFDMKREDPRLRDRYGRHTWGQSALLGRRLVEAGVRFVTLTFGGWDWHSSIEKGMHNVLPILDAAVATLIEDLDQRGMLETTIVLVMGEFGRTPVLNKGLPNDSVPGRDHWGNVMSVLAAGGGFQGGQAIGASDARGAVPADRPITPQDLASTLYHRLGLDLSTTFNDRTGRPVSISSNGQVITELGGPNVGV</sequence>
<proteinExistence type="predicted"/>
<dbReference type="STRING" id="1387353.BSF38_01793"/>
<reference evidence="2" key="1">
    <citation type="submission" date="2016-12" db="EMBL/GenBank/DDBJ databases">
        <title>Comparative genomics of four Isosphaeraceae planctomycetes: a common pool of plasmids and glycoside hydrolase genes.</title>
        <authorList>
            <person name="Ivanova A."/>
        </authorList>
    </citation>
    <scope>NUCLEOTIDE SEQUENCE [LARGE SCALE GENOMIC DNA]</scope>
    <source>
        <strain evidence="2">PX4</strain>
    </source>
</reference>
<dbReference type="Pfam" id="PF07394">
    <property type="entry name" value="DUF1501"/>
    <property type="match status" value="1"/>
</dbReference>
<organism evidence="1 2">
    <name type="scientific">Paludisphaera borealis</name>
    <dbReference type="NCBI Taxonomy" id="1387353"/>
    <lineage>
        <taxon>Bacteria</taxon>
        <taxon>Pseudomonadati</taxon>
        <taxon>Planctomycetota</taxon>
        <taxon>Planctomycetia</taxon>
        <taxon>Isosphaerales</taxon>
        <taxon>Isosphaeraceae</taxon>
        <taxon>Paludisphaera</taxon>
    </lineage>
</organism>
<dbReference type="InterPro" id="IPR017850">
    <property type="entry name" value="Alkaline_phosphatase_core_sf"/>
</dbReference>
<dbReference type="AlphaFoldDB" id="A0A1U7CN12"/>
<dbReference type="SUPFAM" id="SSF53649">
    <property type="entry name" value="Alkaline phosphatase-like"/>
    <property type="match status" value="1"/>
</dbReference>
<name>A0A1U7CN12_9BACT</name>